<evidence type="ECO:0000313" key="1">
    <source>
        <dbReference type="EMBL" id="CAH0538607.1"/>
    </source>
</evidence>
<organism evidence="1 2">
    <name type="scientific">Vibrio marisflavi CECT 7928</name>
    <dbReference type="NCBI Taxonomy" id="634439"/>
    <lineage>
        <taxon>Bacteria</taxon>
        <taxon>Pseudomonadati</taxon>
        <taxon>Pseudomonadota</taxon>
        <taxon>Gammaproteobacteria</taxon>
        <taxon>Vibrionales</taxon>
        <taxon>Vibrionaceae</taxon>
        <taxon>Vibrio</taxon>
    </lineage>
</organism>
<gene>
    <name evidence="1" type="ORF">VMF7928_01538</name>
</gene>
<proteinExistence type="predicted"/>
<accession>A0ABN8E128</accession>
<dbReference type="Proteomes" id="UP000838748">
    <property type="component" value="Unassembled WGS sequence"/>
</dbReference>
<dbReference type="EMBL" id="CAKLDM010000002">
    <property type="protein sequence ID" value="CAH0538607.1"/>
    <property type="molecule type" value="Genomic_DNA"/>
</dbReference>
<evidence type="ECO:0000313" key="2">
    <source>
        <dbReference type="Proteomes" id="UP000838748"/>
    </source>
</evidence>
<dbReference type="Pfam" id="PF11550">
    <property type="entry name" value="IglC"/>
    <property type="match status" value="1"/>
</dbReference>
<reference evidence="1" key="1">
    <citation type="submission" date="2021-11" db="EMBL/GenBank/DDBJ databases">
        <authorList>
            <person name="Rodrigo-Torres L."/>
            <person name="Arahal R. D."/>
            <person name="Lucena T."/>
        </authorList>
    </citation>
    <scope>NUCLEOTIDE SEQUENCE</scope>
    <source>
        <strain evidence="1">CECT 7928</strain>
    </source>
</reference>
<sequence>MANMKPLVPRSVVVNCEPLALSTDEGSAFGQHNRPRLFCDSCSIFGIDLPKALYAVEGGEDAINVTEPTAACVLVDFELSSPGQAAGLSFTILGAISPTLRTDLETAIASVKKGEASDQTIKFGKWNEKQEFKNDDAWAPAMLPAEGMVLKPIDTSSFDLEVGEGHFMGGNTAMCELAPISGDNFIIDFESYKENSISVVHGESPAKGLYPLLSIDAAAAG</sequence>
<name>A0ABN8E128_9VIBR</name>
<comment type="caution">
    <text evidence="1">The sequence shown here is derived from an EMBL/GenBank/DDBJ whole genome shotgun (WGS) entry which is preliminary data.</text>
</comment>
<dbReference type="InterPro" id="IPR021048">
    <property type="entry name" value="Intracellular_growth_locus_C"/>
</dbReference>
<keyword evidence="2" id="KW-1185">Reference proteome</keyword>
<protein>
    <submittedName>
        <fullName evidence="1">Uncharacterized protein</fullName>
    </submittedName>
</protein>
<dbReference type="RefSeq" id="WP_237360887.1">
    <property type="nucleotide sequence ID" value="NZ_CAKLDM010000002.1"/>
</dbReference>